<feature type="compositionally biased region" description="Low complexity" evidence="5">
    <location>
        <begin position="851"/>
        <end position="863"/>
    </location>
</feature>
<dbReference type="GO" id="GO:0006325">
    <property type="term" value="P:chromatin organization"/>
    <property type="evidence" value="ECO:0007669"/>
    <property type="project" value="UniProtKB-KW"/>
</dbReference>
<evidence type="ECO:0000256" key="1">
    <source>
        <dbReference type="ARBA" id="ARBA00022853"/>
    </source>
</evidence>
<organism evidence="6 7">
    <name type="scientific">Owenia fusiformis</name>
    <name type="common">Polychaete worm</name>
    <dbReference type="NCBI Taxonomy" id="6347"/>
    <lineage>
        <taxon>Eukaryota</taxon>
        <taxon>Metazoa</taxon>
        <taxon>Spiralia</taxon>
        <taxon>Lophotrochozoa</taxon>
        <taxon>Annelida</taxon>
        <taxon>Polychaeta</taxon>
        <taxon>Sedentaria</taxon>
        <taxon>Canalipalpata</taxon>
        <taxon>Sabellida</taxon>
        <taxon>Oweniida</taxon>
        <taxon>Oweniidae</taxon>
        <taxon>Owenia</taxon>
    </lineage>
</organism>
<dbReference type="Pfam" id="PF02257">
    <property type="entry name" value="RFX_DNA_binding"/>
    <property type="match status" value="1"/>
</dbReference>
<dbReference type="InterPro" id="IPR036388">
    <property type="entry name" value="WH-like_DNA-bd_sf"/>
</dbReference>
<keyword evidence="1" id="KW-0156">Chromatin regulator</keyword>
<keyword evidence="4" id="KW-0539">Nucleus</keyword>
<protein>
    <submittedName>
        <fullName evidence="6">Uncharacterized protein</fullName>
    </submittedName>
</protein>
<dbReference type="InterPro" id="IPR016024">
    <property type="entry name" value="ARM-type_fold"/>
</dbReference>
<dbReference type="SMART" id="SM01014">
    <property type="entry name" value="ARID"/>
    <property type="match status" value="1"/>
</dbReference>
<gene>
    <name evidence="6" type="ORF">OFUS_LOCUS24053</name>
</gene>
<feature type="compositionally biased region" description="Basic and acidic residues" evidence="5">
    <location>
        <begin position="1372"/>
        <end position="1384"/>
    </location>
</feature>
<evidence type="ECO:0000313" key="7">
    <source>
        <dbReference type="Proteomes" id="UP000749559"/>
    </source>
</evidence>
<dbReference type="Gene3D" id="1.10.150.60">
    <property type="entry name" value="ARID DNA-binding domain"/>
    <property type="match status" value="1"/>
</dbReference>
<dbReference type="GO" id="GO:0003677">
    <property type="term" value="F:DNA binding"/>
    <property type="evidence" value="ECO:0007669"/>
    <property type="project" value="InterPro"/>
</dbReference>
<name>A0A8J1TAA6_OWEFU</name>
<feature type="compositionally biased region" description="Low complexity" evidence="5">
    <location>
        <begin position="1118"/>
        <end position="1135"/>
    </location>
</feature>
<dbReference type="SMART" id="SM00501">
    <property type="entry name" value="BRIGHT"/>
    <property type="match status" value="1"/>
</dbReference>
<dbReference type="SUPFAM" id="SSF48371">
    <property type="entry name" value="ARM repeat"/>
    <property type="match status" value="1"/>
</dbReference>
<feature type="region of interest" description="Disordered" evidence="5">
    <location>
        <begin position="728"/>
        <end position="749"/>
    </location>
</feature>
<evidence type="ECO:0000313" key="6">
    <source>
        <dbReference type="EMBL" id="CAH1800124.1"/>
    </source>
</evidence>
<reference evidence="6" key="1">
    <citation type="submission" date="2022-03" db="EMBL/GenBank/DDBJ databases">
        <authorList>
            <person name="Martin C."/>
        </authorList>
    </citation>
    <scope>NUCLEOTIDE SEQUENCE</scope>
</reference>
<dbReference type="Proteomes" id="UP000749559">
    <property type="component" value="Unassembled WGS sequence"/>
</dbReference>
<feature type="compositionally biased region" description="Low complexity" evidence="5">
    <location>
        <begin position="1347"/>
        <end position="1361"/>
    </location>
</feature>
<dbReference type="PANTHER" id="PTHR22970">
    <property type="entry name" value="AT-RICH INTERACTIVE DOMAIN-CONTAINING PROTEIN 2"/>
    <property type="match status" value="1"/>
</dbReference>
<feature type="compositionally biased region" description="Basic and acidic residues" evidence="5">
    <location>
        <begin position="1138"/>
        <end position="1159"/>
    </location>
</feature>
<dbReference type="GO" id="GO:0006355">
    <property type="term" value="P:regulation of DNA-templated transcription"/>
    <property type="evidence" value="ECO:0007669"/>
    <property type="project" value="InterPro"/>
</dbReference>
<dbReference type="OrthoDB" id="338531at2759"/>
<dbReference type="SUPFAM" id="SSF46774">
    <property type="entry name" value="ARID-like"/>
    <property type="match status" value="1"/>
</dbReference>
<accession>A0A8J1TAA6</accession>
<feature type="non-terminal residue" evidence="6">
    <location>
        <position position="1397"/>
    </location>
</feature>
<feature type="region of interest" description="Disordered" evidence="5">
    <location>
        <begin position="817"/>
        <end position="925"/>
    </location>
</feature>
<keyword evidence="7" id="KW-1185">Reference proteome</keyword>
<feature type="compositionally biased region" description="Polar residues" evidence="5">
    <location>
        <begin position="486"/>
        <end position="498"/>
    </location>
</feature>
<dbReference type="Pfam" id="PF01388">
    <property type="entry name" value="ARID"/>
    <property type="match status" value="1"/>
</dbReference>
<feature type="compositionally biased region" description="Low complexity" evidence="5">
    <location>
        <begin position="515"/>
        <end position="568"/>
    </location>
</feature>
<comment type="caution">
    <text evidence="6">The sequence shown here is derived from an EMBL/GenBank/DDBJ whole genome shotgun (WGS) entry which is preliminary data.</text>
</comment>
<dbReference type="InterPro" id="IPR036431">
    <property type="entry name" value="ARID_dom_sf"/>
</dbReference>
<dbReference type="EMBL" id="CAIIXF020000011">
    <property type="protein sequence ID" value="CAH1800124.1"/>
    <property type="molecule type" value="Genomic_DNA"/>
</dbReference>
<feature type="compositionally biased region" description="Polar residues" evidence="5">
    <location>
        <begin position="1160"/>
        <end position="1179"/>
    </location>
</feature>
<feature type="compositionally biased region" description="Polar residues" evidence="5">
    <location>
        <begin position="1055"/>
        <end position="1117"/>
    </location>
</feature>
<dbReference type="Gene3D" id="1.10.10.10">
    <property type="entry name" value="Winged helix-like DNA-binding domain superfamily/Winged helix DNA-binding domain"/>
    <property type="match status" value="1"/>
</dbReference>
<dbReference type="InterPro" id="IPR052406">
    <property type="entry name" value="Chromatin_Remodeling_Comp"/>
</dbReference>
<dbReference type="PROSITE" id="PS51011">
    <property type="entry name" value="ARID"/>
    <property type="match status" value="1"/>
</dbReference>
<evidence type="ECO:0000256" key="5">
    <source>
        <dbReference type="SAM" id="MobiDB-lite"/>
    </source>
</evidence>
<evidence type="ECO:0000256" key="4">
    <source>
        <dbReference type="ARBA" id="ARBA00023242"/>
    </source>
</evidence>
<feature type="region of interest" description="Disordered" evidence="5">
    <location>
        <begin position="485"/>
        <end position="568"/>
    </location>
</feature>
<feature type="region of interest" description="Disordered" evidence="5">
    <location>
        <begin position="1342"/>
        <end position="1397"/>
    </location>
</feature>
<sequence>MAKYLNKDLHSYQKEVKSFLANLAEFHERRRTPYKRIPWIGGREVDLCLLYTKVTEMGGWLKVNEAEKWDEIQEYFNLPKGTVNAGEALKQIYIRYLDAYEKVYFLGEDPDKPEEEDEGHRHAKKRTNTPITKVAMRYNYSQHDLPEYIRENHGMSDKFAPLAPYGALEMSLLSGLPNEVDFAINVCTLLSNEGKHALRVEEAPKLIDLLMAHIGIFHEGPGALTSLYDHAWRPVTKRNFVRFWYDSVEDTDLHDLIGCEDMVKHCDTRQLCGSDVLNLGTELGIRNMEGQRVLQLANIFRNLSFEEDNVQPLAGNILIFRFLMLLAHCKFSELKQLGLDTLGNLSLQLVLDPIDVRNTQLLMETLCKCIASPDKFEVVRGMEILSKLCQVDPNEDIITGSLESKTYNDIVSYLTVQDIQLIVYTLEVLYQLSELGEVTSTAIAAAHMCVEMLIGLVTIEAQSYGPNSLIGIKVVEHGSVLGLPAPNQQPVGSTQPVGSANLKPGAIPTPPPQQNPVTVQQQQFPRPQPVQQAPQQQQYTIQQKPVQQQQIMNQQQPPALQQQQQQNQPMIDKGAFACNWLNAYWESRSDSSVSKVDLYSEYLAACSKFLGRDHMLSSQAFHAIVKNVFKNTDFITVKKGGTMEVHFKNICKRVKPLPFHPVVMKPVGVQKPIQYPGAQVGVPRQTSTPPHPVPIKPMPPQRKLPLLLPKPPAVGPLLQQHLLAPNNPPGTAASNTMPGPGLATVNASGSGVLTSHGGAALQSQVNSTLVSTSTQGAQQTITLIRPNMPGSPVLNIQQTAIKHDSNLIKNLLAKKVRMRGATSPSPSQNSSEPTPPSTPTLQYPATPPHTPTSTTMPASPVAPKQFDPNGPQCTPVRRSLPVMQSTPVKHPATAPQQPLGSPIRGSPARSRSPKGSPRPVTTTTTTVGGFNLEVCTGAQRAHDIVQDDEVAKEAVIEKVENTSINRLKNKPLVINTNIITTTKDRVGCDENHTGATIPTEQAIQQTQPPEQSNQNVNAIVNVPEQCQNAPVQIDTPCSNSGEKIVEQCVNQPDQGKVNEQCTKNPPITVVTENSKTLPVNGLNSESQSESPMDNNLKATESLFSEPKSSSALSQGTDISQSGISQPSSGISQASSHTTDSKSEKLDSSEQKNDSGKLNHQDLTTSGETLDSNGQSSPKSQKMAVESSKSDSVGPCNSVGKCDNNGTKKLNGIPEKHPPVNGDVTSMNVSEKLINGPLDPSHILPKDKTQLVGEKLEKINQLFEESKSLNGVVHHMNNGTLSEKEITKLKKEEMVKLMKKGEEMNGDLAIGLCKDINVAKKVLENGYSSSGADSELDVPIHNTKKCAHNNSNPKSKNGPKHSIQVYTASVTKDNGETDKDKEKAMLNDSMRSNSEEET</sequence>
<keyword evidence="3" id="KW-0804">Transcription</keyword>
<evidence type="ECO:0000256" key="3">
    <source>
        <dbReference type="ARBA" id="ARBA00023163"/>
    </source>
</evidence>
<dbReference type="PANTHER" id="PTHR22970:SF14">
    <property type="entry name" value="AT-RICH INTERACTIVE DOMAIN-CONTAINING PROTEIN 2"/>
    <property type="match status" value="1"/>
</dbReference>
<feature type="compositionally biased region" description="Low complexity" evidence="5">
    <location>
        <begin position="822"/>
        <end position="832"/>
    </location>
</feature>
<proteinExistence type="predicted"/>
<dbReference type="InterPro" id="IPR003150">
    <property type="entry name" value="DNA-bd_RFX"/>
</dbReference>
<feature type="region of interest" description="Disordered" evidence="5">
    <location>
        <begin position="1055"/>
        <end position="1220"/>
    </location>
</feature>
<evidence type="ECO:0000256" key="2">
    <source>
        <dbReference type="ARBA" id="ARBA00023015"/>
    </source>
</evidence>
<dbReference type="InterPro" id="IPR001606">
    <property type="entry name" value="ARID_dom"/>
</dbReference>
<keyword evidence="2" id="KW-0805">Transcription regulation</keyword>